<dbReference type="PANTHER" id="PTHR33164">
    <property type="entry name" value="TRANSCRIPTIONAL REGULATOR, MARR FAMILY"/>
    <property type="match status" value="1"/>
</dbReference>
<dbReference type="AlphaFoldDB" id="A0A4Z0BHQ2"/>
<dbReference type="InterPro" id="IPR039422">
    <property type="entry name" value="MarR/SlyA-like"/>
</dbReference>
<feature type="domain" description="HTH marR-type" evidence="1">
    <location>
        <begin position="48"/>
        <end position="181"/>
    </location>
</feature>
<gene>
    <name evidence="2" type="ORF">EZ242_14220</name>
</gene>
<dbReference type="InterPro" id="IPR036388">
    <property type="entry name" value="WH-like_DNA-bd_sf"/>
</dbReference>
<dbReference type="OrthoDB" id="6195716at2"/>
<dbReference type="SMART" id="SM00347">
    <property type="entry name" value="HTH_MARR"/>
    <property type="match status" value="1"/>
</dbReference>
<dbReference type="InterPro" id="IPR000835">
    <property type="entry name" value="HTH_MarR-typ"/>
</dbReference>
<dbReference type="PANTHER" id="PTHR33164:SF57">
    <property type="entry name" value="MARR-FAMILY TRANSCRIPTIONAL REGULATOR"/>
    <property type="match status" value="1"/>
</dbReference>
<name>A0A4Z0BHQ2_9BURK</name>
<evidence type="ECO:0000259" key="1">
    <source>
        <dbReference type="PROSITE" id="PS50995"/>
    </source>
</evidence>
<protein>
    <submittedName>
        <fullName evidence="2">MarR family transcriptional regulator</fullName>
    </submittedName>
</protein>
<reference evidence="2 3" key="1">
    <citation type="submission" date="2019-03" db="EMBL/GenBank/DDBJ databases">
        <title>Ramlibacter rhizophilus CCTCC AB2015357, whole genome shotgun sequence.</title>
        <authorList>
            <person name="Zhang X."/>
            <person name="Feng G."/>
            <person name="Zhu H."/>
        </authorList>
    </citation>
    <scope>NUCLEOTIDE SEQUENCE [LARGE SCALE GENOMIC DNA]</scope>
    <source>
        <strain evidence="2 3">CCTCC AB2015357</strain>
    </source>
</reference>
<sequence>MRHSFPTLFTCQPSPRHRLRDRLIIGAMADPSPDPLSLLDRDGPLPFDAFVTFRINQLSMAFERQWTRYMRDTVGLSLGEWRVVATLAASGSATFTHVAQATGMNKSLCSRCVASLETQGLVEPSPTPGDSRSVTLALTRKAQRLVAQLRPVVLRRQQLLLEALTREERVALYAAIDKLRAAAARWDAPDGAQSL</sequence>
<dbReference type="GO" id="GO:0006950">
    <property type="term" value="P:response to stress"/>
    <property type="evidence" value="ECO:0007669"/>
    <property type="project" value="TreeGrafter"/>
</dbReference>
<accession>A0A4Z0BHQ2</accession>
<dbReference type="GO" id="GO:0003700">
    <property type="term" value="F:DNA-binding transcription factor activity"/>
    <property type="evidence" value="ECO:0007669"/>
    <property type="project" value="InterPro"/>
</dbReference>
<dbReference type="Pfam" id="PF12802">
    <property type="entry name" value="MarR_2"/>
    <property type="match status" value="1"/>
</dbReference>
<evidence type="ECO:0000313" key="2">
    <source>
        <dbReference type="EMBL" id="TFY98832.1"/>
    </source>
</evidence>
<dbReference type="Proteomes" id="UP000297564">
    <property type="component" value="Unassembled WGS sequence"/>
</dbReference>
<dbReference type="PROSITE" id="PS50995">
    <property type="entry name" value="HTH_MARR_2"/>
    <property type="match status" value="1"/>
</dbReference>
<dbReference type="Gene3D" id="1.10.10.10">
    <property type="entry name" value="Winged helix-like DNA-binding domain superfamily/Winged helix DNA-binding domain"/>
    <property type="match status" value="1"/>
</dbReference>
<dbReference type="SUPFAM" id="SSF46785">
    <property type="entry name" value="Winged helix' DNA-binding domain"/>
    <property type="match status" value="1"/>
</dbReference>
<comment type="caution">
    <text evidence="2">The sequence shown here is derived from an EMBL/GenBank/DDBJ whole genome shotgun (WGS) entry which is preliminary data.</text>
</comment>
<keyword evidence="3" id="KW-1185">Reference proteome</keyword>
<evidence type="ECO:0000313" key="3">
    <source>
        <dbReference type="Proteomes" id="UP000297564"/>
    </source>
</evidence>
<dbReference type="InterPro" id="IPR036390">
    <property type="entry name" value="WH_DNA-bd_sf"/>
</dbReference>
<proteinExistence type="predicted"/>
<dbReference type="EMBL" id="SMLL01000005">
    <property type="protein sequence ID" value="TFY98832.1"/>
    <property type="molecule type" value="Genomic_DNA"/>
</dbReference>
<organism evidence="2 3">
    <name type="scientific">Ramlibacter rhizophilus</name>
    <dbReference type="NCBI Taxonomy" id="1781167"/>
    <lineage>
        <taxon>Bacteria</taxon>
        <taxon>Pseudomonadati</taxon>
        <taxon>Pseudomonadota</taxon>
        <taxon>Betaproteobacteria</taxon>
        <taxon>Burkholderiales</taxon>
        <taxon>Comamonadaceae</taxon>
        <taxon>Ramlibacter</taxon>
    </lineage>
</organism>